<evidence type="ECO:0000313" key="4">
    <source>
        <dbReference type="Proteomes" id="UP000595636"/>
    </source>
</evidence>
<dbReference type="InterPro" id="IPR000772">
    <property type="entry name" value="Ricin_B_lectin"/>
</dbReference>
<feature type="region of interest" description="Disordered" evidence="1">
    <location>
        <begin position="642"/>
        <end position="684"/>
    </location>
</feature>
<feature type="region of interest" description="Disordered" evidence="1">
    <location>
        <begin position="467"/>
        <end position="505"/>
    </location>
</feature>
<reference evidence="3 4" key="1">
    <citation type="submission" date="2020-12" db="EMBL/GenBank/DDBJ databases">
        <title>A novel species.</title>
        <authorList>
            <person name="Li K."/>
        </authorList>
    </citation>
    <scope>NUCLEOTIDE SEQUENCE [LARGE SCALE GENOMIC DNA]</scope>
    <source>
        <strain evidence="3 4">ZYC-3</strain>
    </source>
</reference>
<dbReference type="InterPro" id="IPR013324">
    <property type="entry name" value="RNA_pol_sigma_r3/r4-like"/>
</dbReference>
<feature type="compositionally biased region" description="Low complexity" evidence="1">
    <location>
        <begin position="309"/>
        <end position="319"/>
    </location>
</feature>
<organism evidence="3 4">
    <name type="scientific">Streptomyces liliifuscus</name>
    <dbReference type="NCBI Taxonomy" id="2797636"/>
    <lineage>
        <taxon>Bacteria</taxon>
        <taxon>Bacillati</taxon>
        <taxon>Actinomycetota</taxon>
        <taxon>Actinomycetes</taxon>
        <taxon>Kitasatosporales</taxon>
        <taxon>Streptomycetaceae</taxon>
        <taxon>Streptomyces</taxon>
    </lineage>
</organism>
<evidence type="ECO:0000313" key="3">
    <source>
        <dbReference type="EMBL" id="QQM46531.1"/>
    </source>
</evidence>
<proteinExistence type="predicted"/>
<keyword evidence="3" id="KW-0430">Lectin</keyword>
<dbReference type="EMBL" id="CP066831">
    <property type="protein sequence ID" value="QQM46531.1"/>
    <property type="molecule type" value="Genomic_DNA"/>
</dbReference>
<evidence type="ECO:0000256" key="1">
    <source>
        <dbReference type="SAM" id="MobiDB-lite"/>
    </source>
</evidence>
<feature type="compositionally biased region" description="Basic and acidic residues" evidence="1">
    <location>
        <begin position="428"/>
        <end position="439"/>
    </location>
</feature>
<feature type="compositionally biased region" description="Pro residues" evidence="1">
    <location>
        <begin position="660"/>
        <end position="684"/>
    </location>
</feature>
<dbReference type="PROSITE" id="PS50231">
    <property type="entry name" value="RICIN_B_LECTIN"/>
    <property type="match status" value="1"/>
</dbReference>
<feature type="compositionally biased region" description="Low complexity" evidence="1">
    <location>
        <begin position="355"/>
        <end position="380"/>
    </location>
</feature>
<gene>
    <name evidence="3" type="ORF">JEQ17_06620</name>
</gene>
<dbReference type="Gene3D" id="1.10.10.10">
    <property type="entry name" value="Winged helix-like DNA-binding domain superfamily/Winged helix DNA-binding domain"/>
    <property type="match status" value="1"/>
</dbReference>
<dbReference type="KEGG" id="slf:JEQ17_06620"/>
<dbReference type="AlphaFoldDB" id="A0A7T7RH89"/>
<feature type="compositionally biased region" description="Polar residues" evidence="1">
    <location>
        <begin position="386"/>
        <end position="400"/>
    </location>
</feature>
<dbReference type="InterPro" id="IPR036388">
    <property type="entry name" value="WH-like_DNA-bd_sf"/>
</dbReference>
<keyword evidence="4" id="KW-1185">Reference proteome</keyword>
<evidence type="ECO:0000259" key="2">
    <source>
        <dbReference type="SMART" id="SM00458"/>
    </source>
</evidence>
<dbReference type="Proteomes" id="UP000595636">
    <property type="component" value="Chromosome"/>
</dbReference>
<feature type="domain" description="Ricin B lectin" evidence="2">
    <location>
        <begin position="501"/>
        <end position="629"/>
    </location>
</feature>
<dbReference type="SUPFAM" id="SSF50370">
    <property type="entry name" value="Ricin B-like lectins"/>
    <property type="match status" value="1"/>
</dbReference>
<dbReference type="Gene3D" id="2.80.10.50">
    <property type="match status" value="1"/>
</dbReference>
<feature type="region of interest" description="Disordered" evidence="1">
    <location>
        <begin position="261"/>
        <end position="442"/>
    </location>
</feature>
<sequence>MFDATDERLTADLKRGSGKTPAQYPSGELLSRHWVPVFSYARLCTNGAQYAGMLTTAAFTRLFGESVRRTGPKAAWRPQLLVTVRRIAGEWDADKRRELLRPELRSDPNDKARAVDRLLPPENRRLVSRAFHRLPESARCVLWHAEVEAEDLAVPARLLGISVEDVSVALDRARELLRQNCLENHRELAPDEECRRYSRLLDVSLRPGGRICPDLQEHMADCPHCQSSAGQLDQSGGRLAGLLAEGVLGWAAQQYLHSRPGRRVRAEETQAGPVVSVAPGMDPHPGVGSYPEAAGSQPGTATGTGSGPVPGSVPQPGTGRSSEADFYADTDSVWGPSPRQAPDPSGAGPRPDLAPHPGAGAHPAAGQAFGPGAGPSADPGSGTGSHPTVSGHASTANTPGADSHRETGRRPGAALHSAGPRHAVRLPPHADTRPGEPGRRSPRRRNVALAILAVSACVLVPLAMWSGGDNAGRPSSSDAGTASEEPDARPTRVGTGGTETGTLSGRLRNVASGDCVGIADGKAVAGVEAVVATCSSSERQQWAYESDGLLRSLADKDLCLDSRLPSSVRLGPCDGDKDQVSVRYDLTLEGNLVPLGRPKLALAPVSGDEETGLVLKTRSEGEAQRWEIDTSVDSLQMEWITSYTNSDTAKPTRRASPEPTRTPPPPPPKPAPSQTPPPPPPPTPAPAPSWVCYGYYCWYDGASGGGYGGGYGGGGYGGGYGGDGYSGGYGGGYGGGGYGGGGYGGGGYGGGR</sequence>
<dbReference type="GO" id="GO:0030246">
    <property type="term" value="F:carbohydrate binding"/>
    <property type="evidence" value="ECO:0007669"/>
    <property type="project" value="UniProtKB-KW"/>
</dbReference>
<name>A0A7T7RH89_9ACTN</name>
<dbReference type="InterPro" id="IPR035992">
    <property type="entry name" value="Ricin_B-like_lectins"/>
</dbReference>
<dbReference type="SMART" id="SM00458">
    <property type="entry name" value="RICIN"/>
    <property type="match status" value="1"/>
</dbReference>
<accession>A0A7T7RH89</accession>
<protein>
    <submittedName>
        <fullName evidence="3">Ricin-type beta-trefoil lectin domain protein</fullName>
    </submittedName>
</protein>
<dbReference type="SUPFAM" id="SSF88659">
    <property type="entry name" value="Sigma3 and sigma4 domains of RNA polymerase sigma factors"/>
    <property type="match status" value="1"/>
</dbReference>
<dbReference type="Pfam" id="PF00652">
    <property type="entry name" value="Ricin_B_lectin"/>
    <property type="match status" value="1"/>
</dbReference>